<dbReference type="InterPro" id="IPR024559">
    <property type="entry name" value="DUF3846"/>
</dbReference>
<name>A0ABS5TPD2_9ACTN</name>
<feature type="domain" description="DUF3846" evidence="1">
    <location>
        <begin position="37"/>
        <end position="122"/>
    </location>
</feature>
<evidence type="ECO:0000313" key="3">
    <source>
        <dbReference type="Proteomes" id="UP001197247"/>
    </source>
</evidence>
<dbReference type="Proteomes" id="UP001197247">
    <property type="component" value="Unassembled WGS sequence"/>
</dbReference>
<comment type="caution">
    <text evidence="2">The sequence shown here is derived from an EMBL/GenBank/DDBJ whole genome shotgun (WGS) entry which is preliminary data.</text>
</comment>
<proteinExistence type="predicted"/>
<accession>A0ABS5TPD2</accession>
<dbReference type="RefSeq" id="WP_214159502.1">
    <property type="nucleotide sequence ID" value="NZ_JAHBAY010000014.1"/>
</dbReference>
<evidence type="ECO:0000259" key="1">
    <source>
        <dbReference type="Pfam" id="PF12957"/>
    </source>
</evidence>
<reference evidence="2 3" key="1">
    <citation type="submission" date="2021-05" db="EMBL/GenBank/DDBJ databases">
        <title>Kineosporia and Streptomyces sp. nov. two new marine actinobacteria isolated from Coral.</title>
        <authorList>
            <person name="Buangrab K."/>
            <person name="Sutthacheep M."/>
            <person name="Yeemin T."/>
            <person name="Harunari E."/>
            <person name="Igarashi Y."/>
            <person name="Kanchanasin P."/>
            <person name="Tanasupawat S."/>
            <person name="Phongsopitanun W."/>
        </authorList>
    </citation>
    <scope>NUCLEOTIDE SEQUENCE [LARGE SCALE GENOMIC DNA]</scope>
    <source>
        <strain evidence="2 3">J2-2</strain>
    </source>
</reference>
<organism evidence="2 3">
    <name type="scientific">Kineosporia corallincola</name>
    <dbReference type="NCBI Taxonomy" id="2835133"/>
    <lineage>
        <taxon>Bacteria</taxon>
        <taxon>Bacillati</taxon>
        <taxon>Actinomycetota</taxon>
        <taxon>Actinomycetes</taxon>
        <taxon>Kineosporiales</taxon>
        <taxon>Kineosporiaceae</taxon>
        <taxon>Kineosporia</taxon>
    </lineage>
</organism>
<gene>
    <name evidence="2" type="ORF">KIH74_28740</name>
</gene>
<dbReference type="EMBL" id="JAHBAY010000014">
    <property type="protein sequence ID" value="MBT0772965.1"/>
    <property type="molecule type" value="Genomic_DNA"/>
</dbReference>
<evidence type="ECO:0000313" key="2">
    <source>
        <dbReference type="EMBL" id="MBT0772965.1"/>
    </source>
</evidence>
<dbReference type="Pfam" id="PF12957">
    <property type="entry name" value="DUF3846"/>
    <property type="match status" value="1"/>
</dbReference>
<keyword evidence="3" id="KW-1185">Reference proteome</keyword>
<protein>
    <submittedName>
        <fullName evidence="2">DUF3846 domain-containing protein</fullName>
    </submittedName>
</protein>
<sequence length="297" mass="32903">MHPETAVPETGPGTSLIVAHIPAADRQPLRLLVLPQPPLTAYQQIVDGHVRRIDLTEPGLTLVLNPDGHQLDMPLNRRATALAWVQHPGMRRIRYPLHGDVLIAGPPTPGQTDSPLPDDVRELFLTPNPVQIQAPDRHHPDRWRVTTHRAHWYEAYRWVLPRLTQPYTPQDPQPPQRRIVPGPSSQLTDLVVRAAHEHGFHGSGDRDPRPGAILGCRTVADLAHQVQAARLRAGEAFHLHDLALLNLRDDGQDWLALHRGLAFRIPPVPGLIHDGHLPHLLAEIAAIAAHRTPPPGA</sequence>